<dbReference type="InterPro" id="IPR003614">
    <property type="entry name" value="Knottins"/>
</dbReference>
<gene>
    <name evidence="4" type="ORF">HU200_035861</name>
</gene>
<dbReference type="GO" id="GO:0006952">
    <property type="term" value="P:defense response"/>
    <property type="evidence" value="ECO:0007669"/>
    <property type="project" value="InterPro"/>
</dbReference>
<dbReference type="InterPro" id="IPR036574">
    <property type="entry name" value="Scorpion_toxin-like_sf"/>
</dbReference>
<dbReference type="Pfam" id="PF00304">
    <property type="entry name" value="Gamma-thionin"/>
    <property type="match status" value="1"/>
</dbReference>
<protein>
    <recommendedName>
        <fullName evidence="3">Knottins-like domain-containing protein</fullName>
    </recommendedName>
</protein>
<feature type="domain" description="Knottins-like" evidence="3">
    <location>
        <begin position="9"/>
        <end position="57"/>
    </location>
</feature>
<sequence length="95" mass="10064">MICGVEAKLCNVRSSTFKGWCRYNMNCAHVCVAEGKTGGYCKGRLPLFKYCMCTFECDDGGGSGGGGGAQPGQSMPPQPTTPALTVKARKARSFE</sequence>
<feature type="region of interest" description="Disordered" evidence="2">
    <location>
        <begin position="63"/>
        <end position="95"/>
    </location>
</feature>
<evidence type="ECO:0000313" key="4">
    <source>
        <dbReference type="EMBL" id="KAF8697529.1"/>
    </source>
</evidence>
<proteinExistence type="predicted"/>
<dbReference type="OrthoDB" id="696185at2759"/>
<dbReference type="EMBL" id="JACEFO010001871">
    <property type="protein sequence ID" value="KAF8697529.1"/>
    <property type="molecule type" value="Genomic_DNA"/>
</dbReference>
<dbReference type="AlphaFoldDB" id="A0A835BQW8"/>
<keyword evidence="5" id="KW-1185">Reference proteome</keyword>
<evidence type="ECO:0000256" key="2">
    <source>
        <dbReference type="SAM" id="MobiDB-lite"/>
    </source>
</evidence>
<dbReference type="InterPro" id="IPR008176">
    <property type="entry name" value="Defensin_plant"/>
</dbReference>
<dbReference type="SUPFAM" id="SSF57095">
    <property type="entry name" value="Scorpion toxin-like"/>
    <property type="match status" value="1"/>
</dbReference>
<organism evidence="4 5">
    <name type="scientific">Digitaria exilis</name>
    <dbReference type="NCBI Taxonomy" id="1010633"/>
    <lineage>
        <taxon>Eukaryota</taxon>
        <taxon>Viridiplantae</taxon>
        <taxon>Streptophyta</taxon>
        <taxon>Embryophyta</taxon>
        <taxon>Tracheophyta</taxon>
        <taxon>Spermatophyta</taxon>
        <taxon>Magnoliopsida</taxon>
        <taxon>Liliopsida</taxon>
        <taxon>Poales</taxon>
        <taxon>Poaceae</taxon>
        <taxon>PACMAD clade</taxon>
        <taxon>Panicoideae</taxon>
        <taxon>Panicodae</taxon>
        <taxon>Paniceae</taxon>
        <taxon>Anthephorinae</taxon>
        <taxon>Digitaria</taxon>
    </lineage>
</organism>
<accession>A0A835BQW8</accession>
<keyword evidence="1" id="KW-1015">Disulfide bond</keyword>
<dbReference type="PROSITE" id="PS00940">
    <property type="entry name" value="GAMMA_THIONIN"/>
    <property type="match status" value="1"/>
</dbReference>
<evidence type="ECO:0000259" key="3">
    <source>
        <dbReference type="SMART" id="SM00505"/>
    </source>
</evidence>
<evidence type="ECO:0000256" key="1">
    <source>
        <dbReference type="ARBA" id="ARBA00023157"/>
    </source>
</evidence>
<reference evidence="4" key="1">
    <citation type="submission" date="2020-07" db="EMBL/GenBank/DDBJ databases">
        <title>Genome sequence and genetic diversity analysis of an under-domesticated orphan crop, white fonio (Digitaria exilis).</title>
        <authorList>
            <person name="Bennetzen J.L."/>
            <person name="Chen S."/>
            <person name="Ma X."/>
            <person name="Wang X."/>
            <person name="Yssel A.E.J."/>
            <person name="Chaluvadi S.R."/>
            <person name="Johnson M."/>
            <person name="Gangashetty P."/>
            <person name="Hamidou F."/>
            <person name="Sanogo M.D."/>
            <person name="Zwaenepoel A."/>
            <person name="Wallace J."/>
            <person name="Van De Peer Y."/>
            <person name="Van Deynze A."/>
        </authorList>
    </citation>
    <scope>NUCLEOTIDE SEQUENCE</scope>
    <source>
        <tissue evidence="4">Leaves</tissue>
    </source>
</reference>
<name>A0A835BQW8_9POAL</name>
<dbReference type="Gene3D" id="3.30.30.10">
    <property type="entry name" value="Knottin, scorpion toxin-like"/>
    <property type="match status" value="1"/>
</dbReference>
<dbReference type="SMART" id="SM00505">
    <property type="entry name" value="Knot1"/>
    <property type="match status" value="1"/>
</dbReference>
<comment type="caution">
    <text evidence="4">The sequence shown here is derived from an EMBL/GenBank/DDBJ whole genome shotgun (WGS) entry which is preliminary data.</text>
</comment>
<evidence type="ECO:0000313" key="5">
    <source>
        <dbReference type="Proteomes" id="UP000636709"/>
    </source>
</evidence>
<dbReference type="Proteomes" id="UP000636709">
    <property type="component" value="Unassembled WGS sequence"/>
</dbReference>